<evidence type="ECO:0000313" key="2">
    <source>
        <dbReference type="EMBL" id="KAB0686074.1"/>
    </source>
</evidence>
<gene>
    <name evidence="2" type="ORF">F7R13_01925</name>
</gene>
<comment type="caution">
    <text evidence="2">The sequence shown here is derived from an EMBL/GenBank/DDBJ whole genome shotgun (WGS) entry which is preliminary data.</text>
</comment>
<evidence type="ECO:0000256" key="1">
    <source>
        <dbReference type="SAM" id="MobiDB-lite"/>
    </source>
</evidence>
<organism evidence="2 3">
    <name type="scientific">Burkholderia territorii</name>
    <dbReference type="NCBI Taxonomy" id="1503055"/>
    <lineage>
        <taxon>Bacteria</taxon>
        <taxon>Pseudomonadati</taxon>
        <taxon>Pseudomonadota</taxon>
        <taxon>Betaproteobacteria</taxon>
        <taxon>Burkholderiales</taxon>
        <taxon>Burkholderiaceae</taxon>
        <taxon>Burkholderia</taxon>
        <taxon>Burkholderia cepacia complex</taxon>
    </lineage>
</organism>
<evidence type="ECO:0000313" key="3">
    <source>
        <dbReference type="Proteomes" id="UP000473571"/>
    </source>
</evidence>
<feature type="compositionally biased region" description="Basic and acidic residues" evidence="1">
    <location>
        <begin position="68"/>
        <end position="79"/>
    </location>
</feature>
<dbReference type="Proteomes" id="UP000473571">
    <property type="component" value="Unassembled WGS sequence"/>
</dbReference>
<name>A0A6L3NP67_9BURK</name>
<reference evidence="2 3" key="1">
    <citation type="submission" date="2019-09" db="EMBL/GenBank/DDBJ databases">
        <title>Draft genome sequences of 48 bacterial type strains from the CCUG.</title>
        <authorList>
            <person name="Tunovic T."/>
            <person name="Pineiro-Iglesias B."/>
            <person name="Unosson C."/>
            <person name="Inganas E."/>
            <person name="Ohlen M."/>
            <person name="Cardew S."/>
            <person name="Jensie-Markopoulos S."/>
            <person name="Salva-Serra F."/>
            <person name="Jaen-Luchoro D."/>
            <person name="Karlsson R."/>
            <person name="Svensson-Stadler L."/>
            <person name="Chun J."/>
            <person name="Moore E."/>
        </authorList>
    </citation>
    <scope>NUCLEOTIDE SEQUENCE [LARGE SCALE GENOMIC DNA]</scope>
    <source>
        <strain evidence="2 3">CCUG 65687</strain>
    </source>
</reference>
<feature type="compositionally biased region" description="Basic and acidic residues" evidence="1">
    <location>
        <begin position="106"/>
        <end position="118"/>
    </location>
</feature>
<proteinExistence type="predicted"/>
<dbReference type="AlphaFoldDB" id="A0A6L3NP67"/>
<feature type="compositionally biased region" description="Pro residues" evidence="1">
    <location>
        <begin position="130"/>
        <end position="141"/>
    </location>
</feature>
<sequence length="152" mass="16934">MSWSDNNSLTAHFNPFPQFPEASHRAFVRVRTAFPRRFAAGPLCETSTQRQRQASIATAVRASRGLSRRHEPPGHERPRPGQSCIQAPPVSSPDATNYGCFARLIDPSKPRERRDNIREFPAVGADTPACPRPPFKRPAPPASRHGRRLPHA</sequence>
<feature type="region of interest" description="Disordered" evidence="1">
    <location>
        <begin position="44"/>
        <end position="152"/>
    </location>
</feature>
<accession>A0A6L3NP67</accession>
<protein>
    <submittedName>
        <fullName evidence="2">Uncharacterized protein</fullName>
    </submittedName>
</protein>
<dbReference type="EMBL" id="VZOL01000009">
    <property type="protein sequence ID" value="KAB0686074.1"/>
    <property type="molecule type" value="Genomic_DNA"/>
</dbReference>
<feature type="compositionally biased region" description="Polar residues" evidence="1">
    <location>
        <begin position="45"/>
        <end position="56"/>
    </location>
</feature>